<dbReference type="InterPro" id="IPR050736">
    <property type="entry name" value="Sensor_HK_Regulatory"/>
</dbReference>
<dbReference type="Pfam" id="PF08448">
    <property type="entry name" value="PAS_4"/>
    <property type="match status" value="2"/>
</dbReference>
<comment type="caution">
    <text evidence="12">The sequence shown here is derived from an EMBL/GenBank/DDBJ whole genome shotgun (WGS) entry which is preliminary data.</text>
</comment>
<dbReference type="InterPro" id="IPR031621">
    <property type="entry name" value="HisKA_7TM"/>
</dbReference>
<evidence type="ECO:0000256" key="2">
    <source>
        <dbReference type="ARBA" id="ARBA00012438"/>
    </source>
</evidence>
<dbReference type="PRINTS" id="PR00344">
    <property type="entry name" value="BCTRLSENSOR"/>
</dbReference>
<feature type="region of interest" description="Disordered" evidence="7">
    <location>
        <begin position="686"/>
        <end position="712"/>
    </location>
</feature>
<evidence type="ECO:0000256" key="6">
    <source>
        <dbReference type="ARBA" id="ARBA00023012"/>
    </source>
</evidence>
<dbReference type="CDD" id="cd00130">
    <property type="entry name" value="PAS"/>
    <property type="match status" value="1"/>
</dbReference>
<dbReference type="InterPro" id="IPR000700">
    <property type="entry name" value="PAS-assoc_C"/>
</dbReference>
<dbReference type="SUPFAM" id="SSF47384">
    <property type="entry name" value="Homodimeric domain of signal transducing histidine kinase"/>
    <property type="match status" value="1"/>
</dbReference>
<dbReference type="CDD" id="cd00082">
    <property type="entry name" value="HisKA"/>
    <property type="match status" value="1"/>
</dbReference>
<dbReference type="PROSITE" id="PS50113">
    <property type="entry name" value="PAC"/>
    <property type="match status" value="1"/>
</dbReference>
<dbReference type="GO" id="GO:0000160">
    <property type="term" value="P:phosphorelay signal transduction system"/>
    <property type="evidence" value="ECO:0007669"/>
    <property type="project" value="UniProtKB-KW"/>
</dbReference>
<dbReference type="RefSeq" id="WP_267621883.1">
    <property type="nucleotide sequence ID" value="NZ_JAODIW010000006.1"/>
</dbReference>
<dbReference type="InterPro" id="IPR003661">
    <property type="entry name" value="HisK_dim/P_dom"/>
</dbReference>
<keyword evidence="4" id="KW-0808">Transferase</keyword>
<feature type="transmembrane region" description="Helical" evidence="8">
    <location>
        <begin position="6"/>
        <end position="25"/>
    </location>
</feature>
<dbReference type="Pfam" id="PF02518">
    <property type="entry name" value="HATPase_c"/>
    <property type="match status" value="1"/>
</dbReference>
<proteinExistence type="predicted"/>
<dbReference type="SUPFAM" id="SSF55785">
    <property type="entry name" value="PYP-like sensor domain (PAS domain)"/>
    <property type="match status" value="2"/>
</dbReference>
<organism evidence="12 13">
    <name type="scientific">Halobium salinum</name>
    <dbReference type="NCBI Taxonomy" id="1364940"/>
    <lineage>
        <taxon>Archaea</taxon>
        <taxon>Methanobacteriati</taxon>
        <taxon>Methanobacteriota</taxon>
        <taxon>Stenosarchaea group</taxon>
        <taxon>Halobacteria</taxon>
        <taxon>Halobacteriales</taxon>
        <taxon>Haloferacaceae</taxon>
        <taxon>Halobium</taxon>
    </lineage>
</organism>
<comment type="catalytic activity">
    <reaction evidence="1">
        <text>ATP + protein L-histidine = ADP + protein N-phospho-L-histidine.</text>
        <dbReference type="EC" id="2.7.13.3"/>
    </reaction>
</comment>
<dbReference type="InterPro" id="IPR004358">
    <property type="entry name" value="Sig_transdc_His_kin-like_C"/>
</dbReference>
<dbReference type="Gene3D" id="3.30.565.10">
    <property type="entry name" value="Histidine kinase-like ATPase, C-terminal domain"/>
    <property type="match status" value="1"/>
</dbReference>
<dbReference type="Pfam" id="PF16927">
    <property type="entry name" value="HisKA_7TM"/>
    <property type="match status" value="1"/>
</dbReference>
<dbReference type="InterPro" id="IPR036097">
    <property type="entry name" value="HisK_dim/P_sf"/>
</dbReference>
<evidence type="ECO:0000256" key="7">
    <source>
        <dbReference type="SAM" id="MobiDB-lite"/>
    </source>
</evidence>
<dbReference type="GO" id="GO:0004673">
    <property type="term" value="F:protein histidine kinase activity"/>
    <property type="evidence" value="ECO:0007669"/>
    <property type="project" value="UniProtKB-EC"/>
</dbReference>
<dbReference type="InterPro" id="IPR000014">
    <property type="entry name" value="PAS"/>
</dbReference>
<evidence type="ECO:0000259" key="10">
    <source>
        <dbReference type="PROSITE" id="PS50112"/>
    </source>
</evidence>
<sequence length="712" mass="76982">MVAQLIPYTPLFVLAAAVAAALAVFGLRVRSDAGTDWFVLMAGAAAGWSLAHALELTVPTLEASLFWNRMAWLPYELVLVGLLLFTLELTGHERWVTRRTLPLLLAWPALTVLLALTSGWHGLLFSDPRLVAVGRGAVDYGTFGPWYWAETAYGFTVALVSAGLFVRQAVARTGLYRKQALVMLAGVASVLAVAVVDIVYAPTPVRLTPISFVPVGALFAWGLVRYRVLDVVPLARDLAVEHMSDAVVVLDVDDRLVDFNPAAAGRFGFDDRDLGAPVASVLDTGPDPGEDPSRQAQVDRPLADGAEFVFDVGTERRYFEVDSVTVRDGRDDPRGRLCLLHDVSERRNRERWLRTLTENASDVILVVGEDGRVRYAGQSVESTLGYDVVDVVGRDVRSLVDPADRDRVRESFTELVGEPDGTRREECRVRHADGSYRTFDVHATNLLADPVVDGVVVNAHDVTERKARERRLRRQNEQLDAFASVVSHDLRNPLNVASGFLELARDSGDPEHFDRVAGAHDRMEEIVTDVLALARAGRDLGDTEPVSLRAVATAAWGHVDTASGSLTVVDDATVEADRTTLLQLFENLFRNAVEHGSTRSPSVRVGTLRSAAGTGGVRGFFVEDDGPGVDADDPESLFEFGTTSSETGTGIGLAVVRSVAEAHSWSVSVEDAGEGTGARFVVVFEPDGDAGDDRRTALGSGDGLESGESQSM</sequence>
<dbReference type="EMBL" id="JBHSDS010000003">
    <property type="protein sequence ID" value="MFC4356951.1"/>
    <property type="molecule type" value="Genomic_DNA"/>
</dbReference>
<keyword evidence="3" id="KW-0597">Phosphoprotein</keyword>
<accession>A0ABD5P7U2</accession>
<keyword evidence="8" id="KW-0472">Membrane</keyword>
<feature type="transmembrane region" description="Helical" evidence="8">
    <location>
        <begin position="179"/>
        <end position="201"/>
    </location>
</feature>
<dbReference type="PANTHER" id="PTHR43711:SF1">
    <property type="entry name" value="HISTIDINE KINASE 1"/>
    <property type="match status" value="1"/>
</dbReference>
<protein>
    <recommendedName>
        <fullName evidence="2">histidine kinase</fullName>
        <ecNumber evidence="2">2.7.13.3</ecNumber>
    </recommendedName>
</protein>
<gene>
    <name evidence="12" type="ORF">ACFO0N_03195</name>
</gene>
<keyword evidence="8" id="KW-0812">Transmembrane</keyword>
<keyword evidence="8" id="KW-1133">Transmembrane helix</keyword>
<dbReference type="NCBIfam" id="TIGR00229">
    <property type="entry name" value="sensory_box"/>
    <property type="match status" value="2"/>
</dbReference>
<dbReference type="InterPro" id="IPR005467">
    <property type="entry name" value="His_kinase_dom"/>
</dbReference>
<feature type="domain" description="Histidine kinase" evidence="9">
    <location>
        <begin position="485"/>
        <end position="688"/>
    </location>
</feature>
<dbReference type="InterPro" id="IPR003594">
    <property type="entry name" value="HATPase_dom"/>
</dbReference>
<dbReference type="InterPro" id="IPR036890">
    <property type="entry name" value="HATPase_C_sf"/>
</dbReference>
<evidence type="ECO:0000259" key="9">
    <source>
        <dbReference type="PROSITE" id="PS50109"/>
    </source>
</evidence>
<evidence type="ECO:0000259" key="11">
    <source>
        <dbReference type="PROSITE" id="PS50113"/>
    </source>
</evidence>
<feature type="domain" description="PAC" evidence="11">
    <location>
        <begin position="423"/>
        <end position="474"/>
    </location>
</feature>
<dbReference type="EC" id="2.7.13.3" evidence="2"/>
<keyword evidence="5 12" id="KW-0418">Kinase</keyword>
<dbReference type="PROSITE" id="PS50109">
    <property type="entry name" value="HIS_KIN"/>
    <property type="match status" value="1"/>
</dbReference>
<evidence type="ECO:0000256" key="1">
    <source>
        <dbReference type="ARBA" id="ARBA00000085"/>
    </source>
</evidence>
<evidence type="ECO:0000256" key="3">
    <source>
        <dbReference type="ARBA" id="ARBA00022553"/>
    </source>
</evidence>
<dbReference type="InterPro" id="IPR013656">
    <property type="entry name" value="PAS_4"/>
</dbReference>
<evidence type="ECO:0000256" key="5">
    <source>
        <dbReference type="ARBA" id="ARBA00022777"/>
    </source>
</evidence>
<feature type="domain" description="PAS" evidence="10">
    <location>
        <begin position="349"/>
        <end position="419"/>
    </location>
</feature>
<dbReference type="SMART" id="SM00387">
    <property type="entry name" value="HATPase_c"/>
    <property type="match status" value="1"/>
</dbReference>
<dbReference type="Gene3D" id="3.30.450.20">
    <property type="entry name" value="PAS domain"/>
    <property type="match status" value="2"/>
</dbReference>
<reference evidence="12 13" key="1">
    <citation type="journal article" date="2019" name="Int. J. Syst. Evol. Microbiol.">
        <title>The Global Catalogue of Microorganisms (GCM) 10K type strain sequencing project: providing services to taxonomists for standard genome sequencing and annotation.</title>
        <authorList>
            <consortium name="The Broad Institute Genomics Platform"/>
            <consortium name="The Broad Institute Genome Sequencing Center for Infectious Disease"/>
            <person name="Wu L."/>
            <person name="Ma J."/>
        </authorList>
    </citation>
    <scope>NUCLEOTIDE SEQUENCE [LARGE SCALE GENOMIC DNA]</scope>
    <source>
        <strain evidence="12 13">CGMCC 1.12553</strain>
    </source>
</reference>
<evidence type="ECO:0000256" key="4">
    <source>
        <dbReference type="ARBA" id="ARBA00022679"/>
    </source>
</evidence>
<feature type="transmembrane region" description="Helical" evidence="8">
    <location>
        <begin position="70"/>
        <end position="89"/>
    </location>
</feature>
<evidence type="ECO:0000313" key="13">
    <source>
        <dbReference type="Proteomes" id="UP001595921"/>
    </source>
</evidence>
<dbReference type="Pfam" id="PF00512">
    <property type="entry name" value="HisKA"/>
    <property type="match status" value="1"/>
</dbReference>
<feature type="transmembrane region" description="Helical" evidence="8">
    <location>
        <begin position="37"/>
        <end position="58"/>
    </location>
</feature>
<dbReference type="InterPro" id="IPR035965">
    <property type="entry name" value="PAS-like_dom_sf"/>
</dbReference>
<name>A0ABD5P7U2_9EURY</name>
<dbReference type="PROSITE" id="PS50112">
    <property type="entry name" value="PAS"/>
    <property type="match status" value="1"/>
</dbReference>
<dbReference type="AlphaFoldDB" id="A0ABD5P7U2"/>
<dbReference type="SMART" id="SM00388">
    <property type="entry name" value="HisKA"/>
    <property type="match status" value="1"/>
</dbReference>
<feature type="transmembrane region" description="Helical" evidence="8">
    <location>
        <begin position="101"/>
        <end position="126"/>
    </location>
</feature>
<dbReference type="SUPFAM" id="SSF55874">
    <property type="entry name" value="ATPase domain of HSP90 chaperone/DNA topoisomerase II/histidine kinase"/>
    <property type="match status" value="1"/>
</dbReference>
<feature type="transmembrane region" description="Helical" evidence="8">
    <location>
        <begin position="146"/>
        <end position="167"/>
    </location>
</feature>
<evidence type="ECO:0000256" key="8">
    <source>
        <dbReference type="SAM" id="Phobius"/>
    </source>
</evidence>
<dbReference type="PANTHER" id="PTHR43711">
    <property type="entry name" value="TWO-COMPONENT HISTIDINE KINASE"/>
    <property type="match status" value="1"/>
</dbReference>
<dbReference type="SMART" id="SM00091">
    <property type="entry name" value="PAS"/>
    <property type="match status" value="2"/>
</dbReference>
<keyword evidence="6" id="KW-0902">Two-component regulatory system</keyword>
<dbReference type="Proteomes" id="UP001595921">
    <property type="component" value="Unassembled WGS sequence"/>
</dbReference>
<dbReference type="Gene3D" id="1.10.287.130">
    <property type="match status" value="1"/>
</dbReference>
<evidence type="ECO:0000313" key="12">
    <source>
        <dbReference type="EMBL" id="MFC4356951.1"/>
    </source>
</evidence>
<keyword evidence="13" id="KW-1185">Reference proteome</keyword>